<keyword evidence="3" id="KW-1185">Reference proteome</keyword>
<feature type="region of interest" description="Disordered" evidence="1">
    <location>
        <begin position="241"/>
        <end position="283"/>
    </location>
</feature>
<accession>A0A1E3T7V3</accession>
<dbReference type="Gene3D" id="3.40.50.1110">
    <property type="entry name" value="SGNH hydrolase"/>
    <property type="match status" value="1"/>
</dbReference>
<evidence type="ECO:0000256" key="1">
    <source>
        <dbReference type="SAM" id="MobiDB-lite"/>
    </source>
</evidence>
<protein>
    <submittedName>
        <fullName evidence="2">Lysophospholipase</fullName>
    </submittedName>
</protein>
<comment type="caution">
    <text evidence="2">The sequence shown here is derived from an EMBL/GenBank/DDBJ whole genome shotgun (WGS) entry which is preliminary data.</text>
</comment>
<dbReference type="AlphaFoldDB" id="A0A1E3T7V3"/>
<dbReference type="InterPro" id="IPR050023">
    <property type="entry name" value="OctT"/>
</dbReference>
<dbReference type="InterPro" id="IPR036514">
    <property type="entry name" value="SGNH_hydro_sf"/>
</dbReference>
<dbReference type="EMBL" id="MIHC01000004">
    <property type="protein sequence ID" value="ODR09788.1"/>
    <property type="molecule type" value="Genomic_DNA"/>
</dbReference>
<dbReference type="Proteomes" id="UP000094224">
    <property type="component" value="Unassembled WGS sequence"/>
</dbReference>
<reference evidence="3" key="1">
    <citation type="submission" date="2016-09" db="EMBL/GenBank/DDBJ databases">
        <authorList>
            <person name="Greninger A.L."/>
            <person name="Jerome K.R."/>
            <person name="Mcnair B."/>
            <person name="Wallis C."/>
            <person name="Fang F."/>
        </authorList>
    </citation>
    <scope>NUCLEOTIDE SEQUENCE [LARGE SCALE GENOMIC DNA]</scope>
    <source>
        <strain evidence="3">BC1_M4</strain>
    </source>
</reference>
<dbReference type="RefSeq" id="WP_069399039.1">
    <property type="nucleotide sequence ID" value="NZ_MIHC01000004.1"/>
</dbReference>
<proteinExistence type="predicted"/>
<dbReference type="SUPFAM" id="SSF52266">
    <property type="entry name" value="SGNH hydrolase"/>
    <property type="match status" value="1"/>
</dbReference>
<sequence length="283" mass="30659">MSVDVRPTLLVFADSLAYYGPTGGLPADDPRIWPNIVGAQLDWDVELIGRIGWTCRDVWWAATQDPRAWAALPKAGAVIFATGGMDSLPSVLPTALRELIRYVRPPRLRRWVRDGYGWLQPRLSPVARAALPPHLSAEYLEQTRGAIDFNRPGIPIVASLPSVHIAETYGKAHHGRAATAAAITEWAQHHDVPLVDLKAAVAEQVMSGCGNPDGIHWNFEAHQAVAELMLKALAEAGAATMQSAQREGEEPRNQAAAATMQSAQRDGEKPRNQAGLAGEKPRG</sequence>
<organism evidence="2 3">
    <name type="scientific">Mycobacterium sherrisii</name>
    <dbReference type="NCBI Taxonomy" id="243061"/>
    <lineage>
        <taxon>Bacteria</taxon>
        <taxon>Bacillati</taxon>
        <taxon>Actinomycetota</taxon>
        <taxon>Actinomycetes</taxon>
        <taxon>Mycobacteriales</taxon>
        <taxon>Mycobacteriaceae</taxon>
        <taxon>Mycobacterium</taxon>
        <taxon>Mycobacterium simiae complex</taxon>
    </lineage>
</organism>
<dbReference type="NCBIfam" id="NF043016">
    <property type="entry name" value="DigluglyOctase"/>
    <property type="match status" value="1"/>
</dbReference>
<name>A0A1E3T7V3_9MYCO</name>
<gene>
    <name evidence="2" type="ORF">BHQ21_03780</name>
</gene>
<dbReference type="CDD" id="cd00229">
    <property type="entry name" value="SGNH_hydrolase"/>
    <property type="match status" value="1"/>
</dbReference>
<evidence type="ECO:0000313" key="2">
    <source>
        <dbReference type="EMBL" id="ODR09788.1"/>
    </source>
</evidence>
<evidence type="ECO:0000313" key="3">
    <source>
        <dbReference type="Proteomes" id="UP000094224"/>
    </source>
</evidence>